<dbReference type="AlphaFoldDB" id="A0A0F9EL20"/>
<reference evidence="1" key="1">
    <citation type="journal article" date="2015" name="Nature">
        <title>Complex archaea that bridge the gap between prokaryotes and eukaryotes.</title>
        <authorList>
            <person name="Spang A."/>
            <person name="Saw J.H."/>
            <person name="Jorgensen S.L."/>
            <person name="Zaremba-Niedzwiedzka K."/>
            <person name="Martijn J."/>
            <person name="Lind A.E."/>
            <person name="van Eijk R."/>
            <person name="Schleper C."/>
            <person name="Guy L."/>
            <person name="Ettema T.J."/>
        </authorList>
    </citation>
    <scope>NUCLEOTIDE SEQUENCE</scope>
</reference>
<evidence type="ECO:0000313" key="1">
    <source>
        <dbReference type="EMBL" id="KKL45595.1"/>
    </source>
</evidence>
<dbReference type="EMBL" id="LAZR01034332">
    <property type="protein sequence ID" value="KKL45595.1"/>
    <property type="molecule type" value="Genomic_DNA"/>
</dbReference>
<organism evidence="1">
    <name type="scientific">marine sediment metagenome</name>
    <dbReference type="NCBI Taxonomy" id="412755"/>
    <lineage>
        <taxon>unclassified sequences</taxon>
        <taxon>metagenomes</taxon>
        <taxon>ecological metagenomes</taxon>
    </lineage>
</organism>
<proteinExistence type="predicted"/>
<name>A0A0F9EL20_9ZZZZ</name>
<comment type="caution">
    <text evidence="1">The sequence shown here is derived from an EMBL/GenBank/DDBJ whole genome shotgun (WGS) entry which is preliminary data.</text>
</comment>
<protein>
    <submittedName>
        <fullName evidence="1">Uncharacterized protein</fullName>
    </submittedName>
</protein>
<accession>A0A0F9EL20</accession>
<sequence length="54" mass="5984">MFLVSEEYLRRYQETGEIGGSTLGEVVSLGESLFPAEKEGQRLPKSKRGPAAKR</sequence>
<gene>
    <name evidence="1" type="ORF">LCGC14_2354060</name>
</gene>